<reference evidence="1 2" key="1">
    <citation type="journal article" name="Sci. Rep.">
        <title>Telomere-to-telomere assembled and centromere annotated genomes of the two main subspecies of the button mushroom Agaricus bisporus reveal especially polymorphic chromosome ends.</title>
        <authorList>
            <person name="Sonnenberg A.S.M."/>
            <person name="Sedaghat-Telgerd N."/>
            <person name="Lavrijssen B."/>
            <person name="Ohm R.A."/>
            <person name="Hendrickx P.M."/>
            <person name="Scholtmeijer K."/>
            <person name="Baars J.J.P."/>
            <person name="van Peer A."/>
        </authorList>
    </citation>
    <scope>NUCLEOTIDE SEQUENCE [LARGE SCALE GENOMIC DNA]</scope>
    <source>
        <strain evidence="1 2">H119_p4</strain>
    </source>
</reference>
<evidence type="ECO:0000313" key="2">
    <source>
        <dbReference type="Proteomes" id="UP000629468"/>
    </source>
</evidence>
<comment type="caution">
    <text evidence="1">The sequence shown here is derived from an EMBL/GenBank/DDBJ whole genome shotgun (WGS) entry which is preliminary data.</text>
</comment>
<dbReference type="EMBL" id="JABXXO010000005">
    <property type="protein sequence ID" value="KAF7777844.1"/>
    <property type="molecule type" value="Genomic_DNA"/>
</dbReference>
<protein>
    <submittedName>
        <fullName evidence="1">Uncharacterized protein</fullName>
    </submittedName>
</protein>
<gene>
    <name evidence="1" type="ORF">Agabi119p4_3916</name>
</gene>
<accession>A0A8H7F5R7</accession>
<dbReference type="AlphaFoldDB" id="A0A8H7F5R7"/>
<dbReference type="Proteomes" id="UP000629468">
    <property type="component" value="Unassembled WGS sequence"/>
</dbReference>
<evidence type="ECO:0000313" key="1">
    <source>
        <dbReference type="EMBL" id="KAF7777844.1"/>
    </source>
</evidence>
<organism evidence="1 2">
    <name type="scientific">Agaricus bisporus var. burnettii</name>
    <dbReference type="NCBI Taxonomy" id="192524"/>
    <lineage>
        <taxon>Eukaryota</taxon>
        <taxon>Fungi</taxon>
        <taxon>Dikarya</taxon>
        <taxon>Basidiomycota</taxon>
        <taxon>Agaricomycotina</taxon>
        <taxon>Agaricomycetes</taxon>
        <taxon>Agaricomycetidae</taxon>
        <taxon>Agaricales</taxon>
        <taxon>Agaricineae</taxon>
        <taxon>Agaricaceae</taxon>
        <taxon>Agaricus</taxon>
    </lineage>
</organism>
<proteinExistence type="predicted"/>
<name>A0A8H7F5R7_AGABI</name>
<sequence length="139" mass="16029">MQPYHIDPSNEALLPGVQPPRPLLMTFSAQRYEPRLRTPPAARNSLLQRNKQEDVDIETSSVWSQSTGRISLISSMAASVNTEGGRGFGWNSWVTQLDIMRRKVMRYSFIMKQRFVNRFSLVRRGISQLVRGRKMNMSK</sequence>